<proteinExistence type="inferred from homology"/>
<reference evidence="16" key="2">
    <citation type="submission" date="2020-09" db="EMBL/GenBank/DDBJ databases">
        <authorList>
            <person name="Sun Q."/>
            <person name="Kim S."/>
        </authorList>
    </citation>
    <scope>NUCLEOTIDE SEQUENCE</scope>
    <source>
        <strain evidence="16">KCTC 12711</strain>
    </source>
</reference>
<dbReference type="InterPro" id="IPR010917">
    <property type="entry name" value="TonB_rcpt_CS"/>
</dbReference>
<dbReference type="GO" id="GO:0009279">
    <property type="term" value="C:cell outer membrane"/>
    <property type="evidence" value="ECO:0007669"/>
    <property type="project" value="UniProtKB-SubCell"/>
</dbReference>
<dbReference type="PANTHER" id="PTHR30069:SF41">
    <property type="entry name" value="HEME_HEMOPEXIN UTILIZATION PROTEIN C"/>
    <property type="match status" value="1"/>
</dbReference>
<keyword evidence="7 12" id="KW-0798">TonB box</keyword>
<evidence type="ECO:0000256" key="3">
    <source>
        <dbReference type="ARBA" id="ARBA00022448"/>
    </source>
</evidence>
<keyword evidence="6 13" id="KW-0732">Signal</keyword>
<feature type="domain" description="TonB-dependent receptor-like beta-barrel" evidence="14">
    <location>
        <begin position="249"/>
        <end position="653"/>
    </location>
</feature>
<evidence type="ECO:0000256" key="2">
    <source>
        <dbReference type="ARBA" id="ARBA00009810"/>
    </source>
</evidence>
<dbReference type="GO" id="GO:0044718">
    <property type="term" value="P:siderophore transmembrane transport"/>
    <property type="evidence" value="ECO:0007669"/>
    <property type="project" value="TreeGrafter"/>
</dbReference>
<dbReference type="Pfam" id="PF00593">
    <property type="entry name" value="TonB_dep_Rec_b-barrel"/>
    <property type="match status" value="1"/>
</dbReference>
<dbReference type="InterPro" id="IPR039426">
    <property type="entry name" value="TonB-dep_rcpt-like"/>
</dbReference>
<dbReference type="Pfam" id="PF07715">
    <property type="entry name" value="Plug"/>
    <property type="match status" value="1"/>
</dbReference>
<comment type="similarity">
    <text evidence="2 10 12">Belongs to the TonB-dependent receptor family.</text>
</comment>
<evidence type="ECO:0000313" key="16">
    <source>
        <dbReference type="EMBL" id="GGZ96895.1"/>
    </source>
</evidence>
<keyword evidence="9 10" id="KW-0998">Cell outer membrane</keyword>
<name>A0A918VFF7_9GAMM</name>
<evidence type="ECO:0000256" key="8">
    <source>
        <dbReference type="ARBA" id="ARBA00023136"/>
    </source>
</evidence>
<evidence type="ECO:0000313" key="17">
    <source>
        <dbReference type="Proteomes" id="UP000614811"/>
    </source>
</evidence>
<accession>A0A918VFF7</accession>
<dbReference type="EMBL" id="BMXA01000001">
    <property type="protein sequence ID" value="GGZ96895.1"/>
    <property type="molecule type" value="Genomic_DNA"/>
</dbReference>
<evidence type="ECO:0000256" key="9">
    <source>
        <dbReference type="ARBA" id="ARBA00023237"/>
    </source>
</evidence>
<sequence>MNTVLKPTALFIASILTSTVALADDNGTDRPIEEISVWGTAVRASSLTLQDDAIAIRQADHISDLLRTIPGVDVGGAHSLNQRITIRSMDDKDLRITIDGANQNTYMYHHMGNLQIHADILEKVDVEVGTNSVVDGGLGGAVRFKTKNAAQLLESGDTIGGRIQASYGDNSGSSLAFTGFAQLGENWDVLAYVNQVDRDNYQVGGGEIKTFHGDVYPGTDGVVRGLEGELSDMLIKLGWDITGEQRVELGFESYQDEGDYSYRPDMGLATDLAITNSLQIPLLWPTEFTRDTLTLNYDLTLSDHTSIAIAAFTNESQLQRDESGWAQNSAFAAYAGQVTGTAENRGLNLLASTELGSHMLTYGAERIRYNTEYESIYLVGGIDQSSETATNTALFIQDRIQISDRFAVIPGVRYDQYDVSTVVVNDEFSDTTFSIAGEVNITDSVLVKLSTTELFKGPEVGEVFTGAGLYDTANPGIEAETGRNNEISLAYQGEHFSAGVTFFDTEIDNYIYDYAPTPSTVEAGYWKDNIGTMQLDGYEAYVGFEQGGLNALLTFSQAESELAAFTPFATLDGARLDRQQGDTISVNLDYHFDSPNLTLHWDLLSVDSVPSGLDLDGATLNNSKDKFTVHNVSMRWTPSTLESVSLTVGVDNVFDEYYASQSSRTGLSLHPRFGELYLQDFEPGRNIKATLSYAF</sequence>
<dbReference type="Gene3D" id="2.170.130.10">
    <property type="entry name" value="TonB-dependent receptor, plug domain"/>
    <property type="match status" value="1"/>
</dbReference>
<dbReference type="AlphaFoldDB" id="A0A918VFF7"/>
<evidence type="ECO:0000259" key="14">
    <source>
        <dbReference type="Pfam" id="PF00593"/>
    </source>
</evidence>
<comment type="caution">
    <text evidence="16">The sequence shown here is derived from an EMBL/GenBank/DDBJ whole genome shotgun (WGS) entry which is preliminary data.</text>
</comment>
<keyword evidence="3 10" id="KW-0813">Transport</keyword>
<reference evidence="16" key="1">
    <citation type="journal article" date="2014" name="Int. J. Syst. Evol. Microbiol.">
        <title>Complete genome sequence of Corynebacterium casei LMG S-19264T (=DSM 44701T), isolated from a smear-ripened cheese.</title>
        <authorList>
            <consortium name="US DOE Joint Genome Institute (JGI-PGF)"/>
            <person name="Walter F."/>
            <person name="Albersmeier A."/>
            <person name="Kalinowski J."/>
            <person name="Ruckert C."/>
        </authorList>
    </citation>
    <scope>NUCLEOTIDE SEQUENCE</scope>
    <source>
        <strain evidence="16">KCTC 12711</strain>
    </source>
</reference>
<keyword evidence="5 10" id="KW-0812">Transmembrane</keyword>
<keyword evidence="4 10" id="KW-1134">Transmembrane beta strand</keyword>
<dbReference type="CDD" id="cd01347">
    <property type="entry name" value="ligand_gated_channel"/>
    <property type="match status" value="1"/>
</dbReference>
<evidence type="ECO:0000259" key="15">
    <source>
        <dbReference type="Pfam" id="PF07715"/>
    </source>
</evidence>
<feature type="domain" description="TonB-dependent receptor plug" evidence="15">
    <location>
        <begin position="47"/>
        <end position="138"/>
    </location>
</feature>
<dbReference type="PROSITE" id="PS01156">
    <property type="entry name" value="TONB_DEPENDENT_REC_2"/>
    <property type="match status" value="1"/>
</dbReference>
<gene>
    <name evidence="16" type="ORF">GCM10008090_01420</name>
</gene>
<dbReference type="PANTHER" id="PTHR30069">
    <property type="entry name" value="TONB-DEPENDENT OUTER MEMBRANE RECEPTOR"/>
    <property type="match status" value="1"/>
</dbReference>
<dbReference type="GO" id="GO:0015344">
    <property type="term" value="F:siderophore uptake transmembrane transporter activity"/>
    <property type="evidence" value="ECO:0007669"/>
    <property type="project" value="TreeGrafter"/>
</dbReference>
<evidence type="ECO:0000256" key="6">
    <source>
        <dbReference type="ARBA" id="ARBA00022729"/>
    </source>
</evidence>
<evidence type="ECO:0000256" key="11">
    <source>
        <dbReference type="PROSITE-ProRule" id="PRU10144"/>
    </source>
</evidence>
<protein>
    <submittedName>
        <fullName evidence="16">Ligand-gated channel</fullName>
    </submittedName>
</protein>
<feature type="signal peptide" evidence="13">
    <location>
        <begin position="1"/>
        <end position="23"/>
    </location>
</feature>
<evidence type="ECO:0000256" key="12">
    <source>
        <dbReference type="RuleBase" id="RU003357"/>
    </source>
</evidence>
<dbReference type="PROSITE" id="PS52016">
    <property type="entry name" value="TONB_DEPENDENT_REC_3"/>
    <property type="match status" value="1"/>
</dbReference>
<evidence type="ECO:0000256" key="1">
    <source>
        <dbReference type="ARBA" id="ARBA00004571"/>
    </source>
</evidence>
<dbReference type="RefSeq" id="WP_189398090.1">
    <property type="nucleotide sequence ID" value="NZ_BMXA01000001.1"/>
</dbReference>
<evidence type="ECO:0000256" key="13">
    <source>
        <dbReference type="SAM" id="SignalP"/>
    </source>
</evidence>
<keyword evidence="8 10" id="KW-0472">Membrane</keyword>
<dbReference type="InterPro" id="IPR012910">
    <property type="entry name" value="Plug_dom"/>
</dbReference>
<dbReference type="InterPro" id="IPR036942">
    <property type="entry name" value="Beta-barrel_TonB_sf"/>
</dbReference>
<dbReference type="Gene3D" id="2.40.170.20">
    <property type="entry name" value="TonB-dependent receptor, beta-barrel domain"/>
    <property type="match status" value="1"/>
</dbReference>
<keyword evidence="17" id="KW-1185">Reference proteome</keyword>
<evidence type="ECO:0000256" key="7">
    <source>
        <dbReference type="ARBA" id="ARBA00023077"/>
    </source>
</evidence>
<dbReference type="InterPro" id="IPR000531">
    <property type="entry name" value="Beta-barrel_TonB"/>
</dbReference>
<feature type="short sequence motif" description="TonB C-terminal box" evidence="11">
    <location>
        <begin position="678"/>
        <end position="695"/>
    </location>
</feature>
<dbReference type="SUPFAM" id="SSF56935">
    <property type="entry name" value="Porins"/>
    <property type="match status" value="1"/>
</dbReference>
<feature type="chain" id="PRO_5037019558" evidence="13">
    <location>
        <begin position="24"/>
        <end position="695"/>
    </location>
</feature>
<evidence type="ECO:0000256" key="10">
    <source>
        <dbReference type="PROSITE-ProRule" id="PRU01360"/>
    </source>
</evidence>
<evidence type="ECO:0000256" key="5">
    <source>
        <dbReference type="ARBA" id="ARBA00022692"/>
    </source>
</evidence>
<dbReference type="InterPro" id="IPR037066">
    <property type="entry name" value="Plug_dom_sf"/>
</dbReference>
<comment type="subcellular location">
    <subcellularLocation>
        <location evidence="1 10">Cell outer membrane</location>
        <topology evidence="1 10">Multi-pass membrane protein</topology>
    </subcellularLocation>
</comment>
<evidence type="ECO:0000256" key="4">
    <source>
        <dbReference type="ARBA" id="ARBA00022452"/>
    </source>
</evidence>
<dbReference type="Proteomes" id="UP000614811">
    <property type="component" value="Unassembled WGS sequence"/>
</dbReference>
<organism evidence="16 17">
    <name type="scientific">Arenicella chitinivorans</name>
    <dbReference type="NCBI Taxonomy" id="1329800"/>
    <lineage>
        <taxon>Bacteria</taxon>
        <taxon>Pseudomonadati</taxon>
        <taxon>Pseudomonadota</taxon>
        <taxon>Gammaproteobacteria</taxon>
        <taxon>Arenicellales</taxon>
        <taxon>Arenicellaceae</taxon>
        <taxon>Arenicella</taxon>
    </lineage>
</organism>